<name>A0A919VTG4_9ACTN</name>
<evidence type="ECO:0008006" key="4">
    <source>
        <dbReference type="Google" id="ProtNLM"/>
    </source>
</evidence>
<feature type="region of interest" description="Disordered" evidence="1">
    <location>
        <begin position="20"/>
        <end position="64"/>
    </location>
</feature>
<evidence type="ECO:0000313" key="3">
    <source>
        <dbReference type="Proteomes" id="UP000681340"/>
    </source>
</evidence>
<dbReference type="RefSeq" id="WP_212989328.1">
    <property type="nucleotide sequence ID" value="NZ_BAABEA010000008.1"/>
</dbReference>
<evidence type="ECO:0000313" key="2">
    <source>
        <dbReference type="EMBL" id="GIM68857.1"/>
    </source>
</evidence>
<dbReference type="AlphaFoldDB" id="A0A919VTG4"/>
<feature type="compositionally biased region" description="Low complexity" evidence="1">
    <location>
        <begin position="27"/>
        <end position="61"/>
    </location>
</feature>
<gene>
    <name evidence="2" type="ORF">Aau02nite_33550</name>
</gene>
<accession>A0A919VTG4</accession>
<sequence length="319" mass="34056">MRPVLAVLLVAALAGCGADEPEPVASPPGAATPSAASKPSAASTAGAATTPGAPPAARAPAQLPQGGTKIFPAYRVVAYYGTAGNSTLGVLGEGSPDKMLPKLRAAAKPFAGGRKVQIAYELIASVAQAAPGADGDYSRMIPLSRIQQYVDHARRHKALVVLDLQPGRGDFLPQARQLERFLVQPHVGLALDPEWRMPKGKVPGKAIGRVSAAEVNRVSAYLSGLVAAHKLPEKLFVLHQFRASMLPDVAGITERPGLALVQHVDGFGTRAEKDATWNRLRRPQQFHLGYKLFYDEDVKRYRAADVLRFKPVPELVSFQ</sequence>
<dbReference type="Proteomes" id="UP000681340">
    <property type="component" value="Unassembled WGS sequence"/>
</dbReference>
<organism evidence="2 3">
    <name type="scientific">Actinoplanes auranticolor</name>
    <dbReference type="NCBI Taxonomy" id="47988"/>
    <lineage>
        <taxon>Bacteria</taxon>
        <taxon>Bacillati</taxon>
        <taxon>Actinomycetota</taxon>
        <taxon>Actinomycetes</taxon>
        <taxon>Micromonosporales</taxon>
        <taxon>Micromonosporaceae</taxon>
        <taxon>Actinoplanes</taxon>
    </lineage>
</organism>
<comment type="caution">
    <text evidence="2">The sequence shown here is derived from an EMBL/GenBank/DDBJ whole genome shotgun (WGS) entry which is preliminary data.</text>
</comment>
<protein>
    <recommendedName>
        <fullName evidence="4">Lipoprotein</fullName>
    </recommendedName>
</protein>
<reference evidence="2" key="1">
    <citation type="submission" date="2021-03" db="EMBL/GenBank/DDBJ databases">
        <title>Whole genome shotgun sequence of Actinoplanes auranticolor NBRC 12245.</title>
        <authorList>
            <person name="Komaki H."/>
            <person name="Tamura T."/>
        </authorList>
    </citation>
    <scope>NUCLEOTIDE SEQUENCE</scope>
    <source>
        <strain evidence="2">NBRC 12245</strain>
    </source>
</reference>
<dbReference type="EMBL" id="BOQL01000026">
    <property type="protein sequence ID" value="GIM68857.1"/>
    <property type="molecule type" value="Genomic_DNA"/>
</dbReference>
<evidence type="ECO:0000256" key="1">
    <source>
        <dbReference type="SAM" id="MobiDB-lite"/>
    </source>
</evidence>
<proteinExistence type="predicted"/>
<keyword evidence="3" id="KW-1185">Reference proteome</keyword>
<dbReference type="PROSITE" id="PS51257">
    <property type="entry name" value="PROKAR_LIPOPROTEIN"/>
    <property type="match status" value="1"/>
</dbReference>